<name>A0ACB4UMD6_9ACTN</name>
<keyword evidence="2" id="KW-1185">Reference proteome</keyword>
<dbReference type="EMBL" id="AOST01000065">
    <property type="protein sequence ID" value="ERF64055.1"/>
    <property type="molecule type" value="Genomic_DNA"/>
</dbReference>
<keyword evidence="1" id="KW-0418">Kinase</keyword>
<sequence length="405" mass="43788">MDVALSGVVGLVLGGLLTWLILHAVERSRHPIDTLATDIEVMVVTPELKRALAQVGGAAAVIGPHDEVLHSTVSARSMNIVRGSRIIEETVLEIVRESRQRSTELCRDIDVPGTATGRTAQHLTVRVGPLDAHGNIVLVVDDRAPLLRVEQTRRDFVANISHELKTPIGAIAILSEAVEGAADDPEAVRHFAGRLNKETVRVSEMVSQIINLSRLQSDQPTMTPQQVDVCHVLADAVERNRELADSREVNLVVKAEPDLEIQGDPAQLIDAVSNLIHNAIVYSNPRARVAVSSRLVHDVDGDRADIAVADNGIGITDEDQRRIFERFYRVDYARSRDNGGTGLGLSLVKHIAQAHGGSVDVWSKVGQGSTFTLSIPLPSLEFDDGDPVDLAGAHDSSITSKKDQS</sequence>
<evidence type="ECO:0000313" key="1">
    <source>
        <dbReference type="EMBL" id="ERF64055.1"/>
    </source>
</evidence>
<reference evidence="1 2" key="1">
    <citation type="journal article" date="2013" name="BMC Genomics">
        <title>Comparative genomics reveals distinct host-interacting traits of three major human-associated propionibacteria.</title>
        <authorList>
            <person name="Mak T.N."/>
            <person name="Schmid M."/>
            <person name="Brzuszkiewicz E."/>
            <person name="Zeng G."/>
            <person name="Meyer R."/>
            <person name="Sfanos K.S."/>
            <person name="Brinkmann V."/>
            <person name="Meyer T.F."/>
            <person name="Bruggemann H."/>
        </authorList>
    </citation>
    <scope>NUCLEOTIDE SEQUENCE [LARGE SCALE GENOMIC DNA]</scope>
    <source>
        <strain evidence="1 2">TM11</strain>
    </source>
</reference>
<protein>
    <submittedName>
        <fullName evidence="1">Sensor kinase</fullName>
    </submittedName>
</protein>
<keyword evidence="1" id="KW-0808">Transferase</keyword>
<accession>A0ACB4UMD6</accession>
<evidence type="ECO:0000313" key="2">
    <source>
        <dbReference type="Proteomes" id="UP000053711"/>
    </source>
</evidence>
<proteinExistence type="predicted"/>
<dbReference type="Proteomes" id="UP000053711">
    <property type="component" value="Unassembled WGS sequence"/>
</dbReference>
<organism evidence="1 2">
    <name type="scientific">Cutibacterium granulosum TM11</name>
    <dbReference type="NCBI Taxonomy" id="1292373"/>
    <lineage>
        <taxon>Bacteria</taxon>
        <taxon>Bacillati</taxon>
        <taxon>Actinomycetota</taxon>
        <taxon>Actinomycetes</taxon>
        <taxon>Propionibacteriales</taxon>
        <taxon>Propionibacteriaceae</taxon>
        <taxon>Cutibacterium</taxon>
    </lineage>
</organism>
<gene>
    <name evidence="1" type="ORF">H640_07454</name>
</gene>
<comment type="caution">
    <text evidence="1">The sequence shown here is derived from an EMBL/GenBank/DDBJ whole genome shotgun (WGS) entry which is preliminary data.</text>
</comment>